<protein>
    <submittedName>
        <fullName evidence="2">Uncharacterized protein</fullName>
    </submittedName>
</protein>
<reference evidence="2" key="1">
    <citation type="submission" date="2019-08" db="EMBL/GenBank/DDBJ databases">
        <authorList>
            <person name="Liu F."/>
        </authorList>
    </citation>
    <scope>NUCLEOTIDE SEQUENCE [LARGE SCALE GENOMIC DNA]</scope>
    <source>
        <strain evidence="2">PA1801</strain>
        <tissue evidence="2">Leaf</tissue>
    </source>
</reference>
<proteinExistence type="predicted"/>
<keyword evidence="1" id="KW-1133">Transmembrane helix</keyword>
<dbReference type="AlphaFoldDB" id="A0A5B6UQG7"/>
<dbReference type="Proteomes" id="UP000325315">
    <property type="component" value="Unassembled WGS sequence"/>
</dbReference>
<feature type="transmembrane region" description="Helical" evidence="1">
    <location>
        <begin position="81"/>
        <end position="98"/>
    </location>
</feature>
<comment type="caution">
    <text evidence="2">The sequence shown here is derived from an EMBL/GenBank/DDBJ whole genome shotgun (WGS) entry which is preliminary data.</text>
</comment>
<dbReference type="OrthoDB" id="1936608at2759"/>
<accession>A0A5B6UQG7</accession>
<keyword evidence="1" id="KW-0812">Transmembrane</keyword>
<evidence type="ECO:0000313" key="3">
    <source>
        <dbReference type="Proteomes" id="UP000325315"/>
    </source>
</evidence>
<evidence type="ECO:0000313" key="2">
    <source>
        <dbReference type="EMBL" id="KAA3459036.1"/>
    </source>
</evidence>
<evidence type="ECO:0000256" key="1">
    <source>
        <dbReference type="SAM" id="Phobius"/>
    </source>
</evidence>
<name>A0A5B6UQG7_9ROSI</name>
<dbReference type="EMBL" id="SMMG02000010">
    <property type="protein sequence ID" value="KAA3459036.1"/>
    <property type="molecule type" value="Genomic_DNA"/>
</dbReference>
<sequence>MENLDRMKQRIANWSTKFLSQGDKENFIKSVLHILWLVFYCLNRYVPRWKTFAHLFGGRRAMESGGFIDVLGDRFVTLKKMVVWGFVVWINLIFRYLLNMVGN</sequence>
<feature type="transmembrane region" description="Helical" evidence="1">
    <location>
        <begin position="27"/>
        <end position="46"/>
    </location>
</feature>
<keyword evidence="3" id="KW-1185">Reference proteome</keyword>
<gene>
    <name evidence="2" type="ORF">EPI10_013567</name>
</gene>
<keyword evidence="1" id="KW-0472">Membrane</keyword>
<organism evidence="2 3">
    <name type="scientific">Gossypium australe</name>
    <dbReference type="NCBI Taxonomy" id="47621"/>
    <lineage>
        <taxon>Eukaryota</taxon>
        <taxon>Viridiplantae</taxon>
        <taxon>Streptophyta</taxon>
        <taxon>Embryophyta</taxon>
        <taxon>Tracheophyta</taxon>
        <taxon>Spermatophyta</taxon>
        <taxon>Magnoliopsida</taxon>
        <taxon>eudicotyledons</taxon>
        <taxon>Gunneridae</taxon>
        <taxon>Pentapetalae</taxon>
        <taxon>rosids</taxon>
        <taxon>malvids</taxon>
        <taxon>Malvales</taxon>
        <taxon>Malvaceae</taxon>
        <taxon>Malvoideae</taxon>
        <taxon>Gossypium</taxon>
    </lineage>
</organism>